<evidence type="ECO:0000313" key="1">
    <source>
        <dbReference type="EMBL" id="ONI45615.1"/>
    </source>
</evidence>
<reference evidence="1" key="1">
    <citation type="submission" date="2016-08" db="EMBL/GenBank/DDBJ databases">
        <authorList>
            <person name="Ngugi D.K."/>
            <person name="Miyake S."/>
            <person name="Stingl U."/>
        </authorList>
    </citation>
    <scope>NUCLEOTIDE SEQUENCE</scope>
    <source>
        <strain evidence="1">SCG-D08WGA-EpuloA1</strain>
    </source>
</reference>
<gene>
    <name evidence="1" type="ORF">AN640_04310</name>
</gene>
<dbReference type="EMBL" id="LJHD01000052">
    <property type="protein sequence ID" value="ONI45615.1"/>
    <property type="molecule type" value="Genomic_DNA"/>
</dbReference>
<accession>A0ACC8XJ19</accession>
<evidence type="ECO:0000313" key="2">
    <source>
        <dbReference type="Proteomes" id="UP000188637"/>
    </source>
</evidence>
<organism evidence="1 2">
    <name type="scientific">Candidatus Epulonipiscium fishelsonii</name>
    <dbReference type="NCBI Taxonomy" id="77094"/>
    <lineage>
        <taxon>Bacteria</taxon>
        <taxon>Bacillati</taxon>
        <taxon>Bacillota</taxon>
        <taxon>Clostridia</taxon>
        <taxon>Lachnospirales</taxon>
        <taxon>Lachnospiraceae</taxon>
        <taxon>Candidatus Epulonipiscium</taxon>
    </lineage>
</organism>
<sequence>MRKQIILVMVDTQRTDMVGCYGNPVIKTPNIDKLASLGLRYTNAQTTSPVCAPARGALFTGLMPHSNGIVTNSCSIYDNIKTVGQRLNDNGIHCGYVGKWHVDGGDYFGNGTCPDGWDENYWYEMKNYLKELSDDDRKRSRKSKTSFDKDWTREMTYAHRCSNRSIDFINKFKDEDFFLTVSYDEPHGPCICPAPYNTMYNGVSMPDSTNYADDLSTKPLSQQLWSNKNINKSAEDLQKPNDHLALFLGCNSFVDDEIGRVLETVYKQCPDAIIIYTADHGDMLFNHKLNSKNCCAYKEVLNIPFIIKGGAVGIVDSPATHLDVTPTILDYMGVEIPPIIEGKSMMTQIKDGVTKINNEVYSEFTRYELIQDGNGGFQPMRCVFDGRYKLVINLLHTDEFYDLECDSDEVYNAINDPAYKEIREALHEKLIQEMDRTRDLYRGYQWAMRPWRDNKAPSFRNAGYVRQREESEMYEERQFSYDTGLPMEEAIRIKIIGADKKSLNNK</sequence>
<keyword evidence="2" id="KW-1185">Reference proteome</keyword>
<proteinExistence type="predicted"/>
<comment type="caution">
    <text evidence="1">The sequence shown here is derived from an EMBL/GenBank/DDBJ whole genome shotgun (WGS) entry which is preliminary data.</text>
</comment>
<protein>
    <submittedName>
        <fullName evidence="1">Sulfatase</fullName>
    </submittedName>
</protein>
<name>A0ACC8XJ19_9FIRM</name>
<dbReference type="Proteomes" id="UP000188637">
    <property type="component" value="Unassembled WGS sequence"/>
</dbReference>